<organism evidence="2 3">
    <name type="scientific">Didymella rabiei</name>
    <name type="common">Chickpea ascochyta blight fungus</name>
    <name type="synonym">Mycosphaerella rabiei</name>
    <dbReference type="NCBI Taxonomy" id="5454"/>
    <lineage>
        <taxon>Eukaryota</taxon>
        <taxon>Fungi</taxon>
        <taxon>Dikarya</taxon>
        <taxon>Ascomycota</taxon>
        <taxon>Pezizomycotina</taxon>
        <taxon>Dothideomycetes</taxon>
        <taxon>Pleosporomycetidae</taxon>
        <taxon>Pleosporales</taxon>
        <taxon>Pleosporineae</taxon>
        <taxon>Didymellaceae</taxon>
        <taxon>Ascochyta</taxon>
    </lineage>
</organism>
<dbReference type="AlphaFoldDB" id="A0A163E3A5"/>
<dbReference type="PANTHER" id="PTHR43130:SF15">
    <property type="entry name" value="THIJ_PFPI FAMILY PROTEIN (AFU_ORTHOLOGUE AFUA_5G14240)"/>
    <property type="match status" value="1"/>
</dbReference>
<keyword evidence="3" id="KW-1185">Reference proteome</keyword>
<dbReference type="STRING" id="5454.A0A163E3A5"/>
<dbReference type="Pfam" id="PF01965">
    <property type="entry name" value="DJ-1_PfpI"/>
    <property type="match status" value="1"/>
</dbReference>
<dbReference type="InterPro" id="IPR029062">
    <property type="entry name" value="Class_I_gatase-like"/>
</dbReference>
<name>A0A163E3A5_DIDRA</name>
<dbReference type="InterPro" id="IPR052158">
    <property type="entry name" value="INH-QAR"/>
</dbReference>
<dbReference type="SUPFAM" id="SSF52317">
    <property type="entry name" value="Class I glutamine amidotransferase-like"/>
    <property type="match status" value="1"/>
</dbReference>
<accession>A0A163E3A5</accession>
<sequence>MRPLDVFRVVMPIITLQFHGAAATTNTTLPRTYGIVLFRMFDLLDVHGPIEILQFLSGLYKIDIALIAETMDPVTSEPLMASMNPFNSSVYPVLPPSHTFATAPELDVLILAGGPGWRNPALNATLDYIARTAPNVKQVLTICTGSALAARAGIMNGRKATTNKTSWPNAVKAGPNTTWVPHARWVEDQSSTPPIWSSSGVTAGLDLMLHFVEQTYSERNATFIANILEHQRITDPSFDPFARKELHERVFDSRDSVAGITMWNISGTINSPGDQCTCQEDEKSQWSNSFPAPYPYKAYRCATYHLERRPQKEGLLQGVSFVAPICKAPLLGAY</sequence>
<evidence type="ECO:0000313" key="3">
    <source>
        <dbReference type="Proteomes" id="UP000076837"/>
    </source>
</evidence>
<dbReference type="Gene3D" id="3.40.50.880">
    <property type="match status" value="1"/>
</dbReference>
<dbReference type="PANTHER" id="PTHR43130">
    <property type="entry name" value="ARAC-FAMILY TRANSCRIPTIONAL REGULATOR"/>
    <property type="match status" value="1"/>
</dbReference>
<evidence type="ECO:0000313" key="2">
    <source>
        <dbReference type="EMBL" id="KZM23493.1"/>
    </source>
</evidence>
<evidence type="ECO:0000259" key="1">
    <source>
        <dbReference type="Pfam" id="PF01965"/>
    </source>
</evidence>
<comment type="caution">
    <text evidence="2">The sequence shown here is derived from an EMBL/GenBank/DDBJ whole genome shotgun (WGS) entry which is preliminary data.</text>
</comment>
<dbReference type="InterPro" id="IPR002818">
    <property type="entry name" value="DJ-1/PfpI"/>
</dbReference>
<dbReference type="CDD" id="cd03139">
    <property type="entry name" value="GATase1_PfpI_2"/>
    <property type="match status" value="1"/>
</dbReference>
<dbReference type="EMBL" id="JYNV01000194">
    <property type="protein sequence ID" value="KZM23493.1"/>
    <property type="molecule type" value="Genomic_DNA"/>
</dbReference>
<feature type="domain" description="DJ-1/PfpI" evidence="1">
    <location>
        <begin position="102"/>
        <end position="214"/>
    </location>
</feature>
<gene>
    <name evidence="2" type="ORF">ST47_g5351</name>
</gene>
<protein>
    <recommendedName>
        <fullName evidence="1">DJ-1/PfpI domain-containing protein</fullName>
    </recommendedName>
</protein>
<dbReference type="Proteomes" id="UP000076837">
    <property type="component" value="Unassembled WGS sequence"/>
</dbReference>
<reference evidence="2 3" key="1">
    <citation type="journal article" date="2016" name="Sci. Rep.">
        <title>Draft genome sequencing and secretome analysis of fungal phytopathogen Ascochyta rabiei provides insight into the necrotrophic effector repertoire.</title>
        <authorList>
            <person name="Verma S."/>
            <person name="Gazara R.K."/>
            <person name="Nizam S."/>
            <person name="Parween S."/>
            <person name="Chattopadhyay D."/>
            <person name="Verma P.K."/>
        </authorList>
    </citation>
    <scope>NUCLEOTIDE SEQUENCE [LARGE SCALE GENOMIC DNA]</scope>
    <source>
        <strain evidence="2 3">ArDII</strain>
    </source>
</reference>
<proteinExistence type="predicted"/>